<dbReference type="SMART" id="SM00644">
    <property type="entry name" value="Ami_2"/>
    <property type="match status" value="1"/>
</dbReference>
<dbReference type="GO" id="GO:0071555">
    <property type="term" value="P:cell wall organization"/>
    <property type="evidence" value="ECO:0007669"/>
    <property type="project" value="UniProtKB-KW"/>
</dbReference>
<dbReference type="CDD" id="cd06583">
    <property type="entry name" value="PGRP"/>
    <property type="match status" value="1"/>
</dbReference>
<evidence type="ECO:0000313" key="7">
    <source>
        <dbReference type="Proteomes" id="UP000184292"/>
    </source>
</evidence>
<feature type="domain" description="N-acetylmuramoyl-L-alanine amidase" evidence="5">
    <location>
        <begin position="8"/>
        <end position="141"/>
    </location>
</feature>
<protein>
    <recommendedName>
        <fullName evidence="2">N-acetylmuramoyl-L-alanine amidase</fullName>
        <ecNumber evidence="2">3.5.1.28</ecNumber>
    </recommendedName>
</protein>
<dbReference type="Proteomes" id="UP000184292">
    <property type="component" value="Unassembled WGS sequence"/>
</dbReference>
<evidence type="ECO:0000256" key="1">
    <source>
        <dbReference type="ARBA" id="ARBA00001561"/>
    </source>
</evidence>
<dbReference type="PANTHER" id="PTHR30417:SF1">
    <property type="entry name" value="N-ACETYLMURAMOYL-L-ALANINE AMIDASE AMID"/>
    <property type="match status" value="1"/>
</dbReference>
<dbReference type="InterPro" id="IPR036505">
    <property type="entry name" value="Amidase/PGRP_sf"/>
</dbReference>
<dbReference type="EMBL" id="FQYO01000001">
    <property type="protein sequence ID" value="SHI39585.1"/>
    <property type="molecule type" value="Genomic_DNA"/>
</dbReference>
<keyword evidence="4" id="KW-0961">Cell wall biogenesis/degradation</keyword>
<dbReference type="Pfam" id="PF01510">
    <property type="entry name" value="Amidase_2"/>
    <property type="match status" value="1"/>
</dbReference>
<evidence type="ECO:0000256" key="2">
    <source>
        <dbReference type="ARBA" id="ARBA00011901"/>
    </source>
</evidence>
<dbReference type="SUPFAM" id="SSF55846">
    <property type="entry name" value="N-acetylmuramoyl-L-alanine amidase-like"/>
    <property type="match status" value="1"/>
</dbReference>
<dbReference type="InterPro" id="IPR051206">
    <property type="entry name" value="NAMLAA_amidase_2"/>
</dbReference>
<dbReference type="AlphaFoldDB" id="A0A1M6ASY9"/>
<keyword evidence="3" id="KW-0378">Hydrolase</keyword>
<keyword evidence="7" id="KW-1185">Reference proteome</keyword>
<dbReference type="STRING" id="1447782.SAMN05444417_0606"/>
<dbReference type="EC" id="3.5.1.28" evidence="2"/>
<evidence type="ECO:0000313" key="6">
    <source>
        <dbReference type="EMBL" id="SHI39585.1"/>
    </source>
</evidence>
<dbReference type="PANTHER" id="PTHR30417">
    <property type="entry name" value="N-ACETYLMURAMOYL-L-ALANINE AMIDASE AMID"/>
    <property type="match status" value="1"/>
</dbReference>
<feature type="non-terminal residue" evidence="6">
    <location>
        <position position="1"/>
    </location>
</feature>
<reference evidence="6 7" key="1">
    <citation type="submission" date="2016-11" db="EMBL/GenBank/DDBJ databases">
        <authorList>
            <person name="Jaros S."/>
            <person name="Januszkiewicz K."/>
            <person name="Wedrychowicz H."/>
        </authorList>
    </citation>
    <scope>NUCLEOTIDE SEQUENCE [LARGE SCALE GENOMIC DNA]</scope>
    <source>
        <strain evidence="6 7">DSM 100565</strain>
    </source>
</reference>
<evidence type="ECO:0000256" key="3">
    <source>
        <dbReference type="ARBA" id="ARBA00022801"/>
    </source>
</evidence>
<accession>A0A1M6ASY9</accession>
<evidence type="ECO:0000256" key="4">
    <source>
        <dbReference type="ARBA" id="ARBA00023316"/>
    </source>
</evidence>
<comment type="catalytic activity">
    <reaction evidence="1">
        <text>Hydrolyzes the link between N-acetylmuramoyl residues and L-amino acid residues in certain cell-wall glycopeptides.</text>
        <dbReference type="EC" id="3.5.1.28"/>
    </reaction>
</comment>
<dbReference type="InterPro" id="IPR002502">
    <property type="entry name" value="Amidase_domain"/>
</dbReference>
<dbReference type="GO" id="GO:0019867">
    <property type="term" value="C:outer membrane"/>
    <property type="evidence" value="ECO:0007669"/>
    <property type="project" value="TreeGrafter"/>
</dbReference>
<dbReference type="Gene3D" id="3.40.80.10">
    <property type="entry name" value="Peptidoglycan recognition protein-like"/>
    <property type="match status" value="1"/>
</dbReference>
<evidence type="ECO:0000259" key="5">
    <source>
        <dbReference type="SMART" id="SM00644"/>
    </source>
</evidence>
<dbReference type="GO" id="GO:0009254">
    <property type="term" value="P:peptidoglycan turnover"/>
    <property type="evidence" value="ECO:0007669"/>
    <property type="project" value="TreeGrafter"/>
</dbReference>
<name>A0A1M6ASY9_9RHOB</name>
<dbReference type="GO" id="GO:0009253">
    <property type="term" value="P:peptidoglycan catabolic process"/>
    <property type="evidence" value="ECO:0007669"/>
    <property type="project" value="InterPro"/>
</dbReference>
<organism evidence="6 7">
    <name type="scientific">Wenxinia saemankumensis</name>
    <dbReference type="NCBI Taxonomy" id="1447782"/>
    <lineage>
        <taxon>Bacteria</taxon>
        <taxon>Pseudomonadati</taxon>
        <taxon>Pseudomonadota</taxon>
        <taxon>Alphaproteobacteria</taxon>
        <taxon>Rhodobacterales</taxon>
        <taxon>Roseobacteraceae</taxon>
        <taxon>Wenxinia</taxon>
    </lineage>
</organism>
<proteinExistence type="predicted"/>
<dbReference type="GO" id="GO:0008745">
    <property type="term" value="F:N-acetylmuramoyl-L-alanine amidase activity"/>
    <property type="evidence" value="ECO:0007669"/>
    <property type="project" value="UniProtKB-EC"/>
</dbReference>
<sequence>LTHRLSPSPNHGERRDGARPRFVVIHYTAMASCAAAEARLRDPAFEVSAHWLIGRDGEVISLVPEERRAWHAGAGEWRGCRDINSASIGIELDNDGRSAFPGAQIAALEAVLRGIRTRWQIGADGVIGHADMAYLRKSDPGPLFPWGRLHKAGLAVAPPPVIPARGRPLSLAEVIGRLCRFGYRRPEGADESRAMLIAVKDRFLPFWRDAPLLPERGADEPHLVELSGLALALGGAPRPGD</sequence>
<gene>
    <name evidence="6" type="ORF">SAMN05444417_0606</name>
</gene>